<organism evidence="2 3">
    <name type="scientific">Swaminathania salitolerans</name>
    <dbReference type="NCBI Taxonomy" id="182838"/>
    <lineage>
        <taxon>Bacteria</taxon>
        <taxon>Pseudomonadati</taxon>
        <taxon>Pseudomonadota</taxon>
        <taxon>Alphaproteobacteria</taxon>
        <taxon>Acetobacterales</taxon>
        <taxon>Acetobacteraceae</taxon>
        <taxon>Swaminathania</taxon>
    </lineage>
</organism>
<dbReference type="Proteomes" id="UP000321405">
    <property type="component" value="Unassembled WGS sequence"/>
</dbReference>
<sequence>MIKSAQIPSTAAVLYRETIPGGGHRSLVVKAGWQLRLTACDRNANLALVAFNAALTSERLNLPDTLKAQHTAFLTKGHCLHSDMGRVLLAITEDRCGWHDCFGGVLNAVETEEKYGSGRFQDLRNAFFRNGYDNLLVELGKWDLDARDIPMVVNLFSKVAVGSGGVLRFVPDHAQPGQDVVLHALMDTLVVMTAVPHPMDPSPSYTPGSVSFAIEDASDPAALDACRRSCGENERAFRNTEIFCL</sequence>
<dbReference type="NCBIfam" id="TIGR03425">
    <property type="entry name" value="urea_degr_2"/>
    <property type="match status" value="1"/>
</dbReference>
<evidence type="ECO:0000313" key="3">
    <source>
        <dbReference type="Proteomes" id="UP000321405"/>
    </source>
</evidence>
<gene>
    <name evidence="2" type="ORF">SSA02_25100</name>
</gene>
<dbReference type="RefSeq" id="WP_147094410.1">
    <property type="nucleotide sequence ID" value="NZ_BJVC01000008.1"/>
</dbReference>
<name>A0A511BSP0_9PROT</name>
<dbReference type="InterPro" id="IPR017792">
    <property type="entry name" value="UAAP1"/>
</dbReference>
<accession>A0A511BSP0</accession>
<dbReference type="EMBL" id="BJVC01000008">
    <property type="protein sequence ID" value="GEL03347.1"/>
    <property type="molecule type" value="Genomic_DNA"/>
</dbReference>
<dbReference type="InterPro" id="IPR018959">
    <property type="entry name" value="DUF1989"/>
</dbReference>
<dbReference type="PANTHER" id="PTHR31527">
    <property type="entry name" value="RE64534P"/>
    <property type="match status" value="1"/>
</dbReference>
<dbReference type="PANTHER" id="PTHR31527:SF0">
    <property type="entry name" value="RE64534P"/>
    <property type="match status" value="1"/>
</dbReference>
<dbReference type="AlphaFoldDB" id="A0A511BSP0"/>
<evidence type="ECO:0000313" key="2">
    <source>
        <dbReference type="EMBL" id="GEL03347.1"/>
    </source>
</evidence>
<reference evidence="2 3" key="1">
    <citation type="submission" date="2019-07" db="EMBL/GenBank/DDBJ databases">
        <title>Whole genome shotgun sequence of Swaminathania salitolerans NBRC 104436.</title>
        <authorList>
            <person name="Hosoyama A."/>
            <person name="Uohara A."/>
            <person name="Ohji S."/>
            <person name="Ichikawa N."/>
        </authorList>
    </citation>
    <scope>NUCLEOTIDE SEQUENCE [LARGE SCALE GENOMIC DNA]</scope>
    <source>
        <strain evidence="2 3">NBRC 104436</strain>
    </source>
</reference>
<dbReference type="OrthoDB" id="9772660at2"/>
<keyword evidence="3" id="KW-1185">Reference proteome</keyword>
<evidence type="ECO:0000259" key="1">
    <source>
        <dbReference type="Pfam" id="PF09347"/>
    </source>
</evidence>
<feature type="domain" description="DUF1989" evidence="1">
    <location>
        <begin position="17"/>
        <end position="189"/>
    </location>
</feature>
<protein>
    <submittedName>
        <fullName evidence="2">Urea carboxylase</fullName>
    </submittedName>
</protein>
<comment type="caution">
    <text evidence="2">The sequence shown here is derived from an EMBL/GenBank/DDBJ whole genome shotgun (WGS) entry which is preliminary data.</text>
</comment>
<dbReference type="Pfam" id="PF09347">
    <property type="entry name" value="DUF1989"/>
    <property type="match status" value="1"/>
</dbReference>
<proteinExistence type="predicted"/>